<dbReference type="OMA" id="RNITIYA"/>
<feature type="transmembrane region" description="Helical" evidence="7">
    <location>
        <begin position="331"/>
        <end position="349"/>
    </location>
</feature>
<accession>K3X0M5</accession>
<evidence type="ECO:0000256" key="5">
    <source>
        <dbReference type="ARBA" id="ARBA00022989"/>
    </source>
</evidence>
<keyword evidence="9" id="KW-1185">Reference proteome</keyword>
<dbReference type="PANTHER" id="PTHR31585:SF5">
    <property type="entry name" value="RNA-BINDING S4 DOMAIN-CONTAINING PROTEIN"/>
    <property type="match status" value="1"/>
</dbReference>
<sequence length="569" mass="63297">MNRKHIGMLISVAVASMLVTWLKRGVLPMMQHQFKMESSQVDSAELLLLLPWSCSFVLGFVSDIFPICGSHRKAYMMIGWVLSALALFLMSILNHSKKYDVTMDEAQKTAVIGGYVFLLGVACFGGILSIMMAEIYVIALSKRESLLRRGHVVGTFLLVQFAFQGIGQVIVDSAVFRISATEEMMPLFSFQDVISFLAAYSLVPIPIIFWFFSDHVEEDDACNSDLAATSCADFENDVTFFAIETKDDRCRQSDCGLLQEKQPQPSNRFIAVGRKIKHHWQLLWTALEEKAMWQIVCFLCVFIFFSEFTLRYPFLVLDQWSGVTSKMVSRGKIFTELWFFLAAFIWKGVCVNTQWGAFVVLSYMGVFIFPPMTYYLLMTFNHHTLSLNLYMLVSSCQGFIRAMAVVLEVAMMIELAPRGGEGATLGTVVSIATIMRLVSQTFSNLIGYLFGTQLLLNRGARSSNSSASASTDEPMLVATALILCYTIRLFALLGVVFLPSQKRALMRLYAHGGRRGFRAWWTLAILAVALLVGTIVNSLVITPQTTCLHILGGAGCDASASTTATSIDS</sequence>
<evidence type="ECO:0000256" key="1">
    <source>
        <dbReference type="ARBA" id="ARBA00004141"/>
    </source>
</evidence>
<dbReference type="InterPro" id="IPR036259">
    <property type="entry name" value="MFS_trans_sf"/>
</dbReference>
<evidence type="ECO:0000256" key="3">
    <source>
        <dbReference type="ARBA" id="ARBA00022448"/>
    </source>
</evidence>
<evidence type="ECO:0008006" key="10">
    <source>
        <dbReference type="Google" id="ProtNLM"/>
    </source>
</evidence>
<dbReference type="InterPro" id="IPR039309">
    <property type="entry name" value="BT1"/>
</dbReference>
<name>K3X0M5_GLOUD</name>
<feature type="transmembrane region" description="Helical" evidence="7">
    <location>
        <begin position="6"/>
        <end position="22"/>
    </location>
</feature>
<evidence type="ECO:0000256" key="7">
    <source>
        <dbReference type="SAM" id="Phobius"/>
    </source>
</evidence>
<keyword evidence="5 7" id="KW-1133">Transmembrane helix</keyword>
<dbReference type="AlphaFoldDB" id="K3X0M5"/>
<reference evidence="8" key="3">
    <citation type="submission" date="2015-02" db="UniProtKB">
        <authorList>
            <consortium name="EnsemblProtists"/>
        </authorList>
    </citation>
    <scope>IDENTIFICATION</scope>
    <source>
        <strain evidence="8">DAOM BR144</strain>
    </source>
</reference>
<evidence type="ECO:0000256" key="2">
    <source>
        <dbReference type="ARBA" id="ARBA00007015"/>
    </source>
</evidence>
<feature type="transmembrane region" description="Helical" evidence="7">
    <location>
        <begin position="355"/>
        <end position="377"/>
    </location>
</feature>
<feature type="transmembrane region" description="Helical" evidence="7">
    <location>
        <begin position="74"/>
        <end position="93"/>
    </location>
</feature>
<comment type="similarity">
    <text evidence="2">Belongs to the major facilitator superfamily. Folate-biopterin transporter (TC 2.A.71) family.</text>
</comment>
<dbReference type="HOGENOM" id="CLU_024104_0_0_1"/>
<feature type="transmembrane region" description="Helical" evidence="7">
    <location>
        <begin position="151"/>
        <end position="171"/>
    </location>
</feature>
<dbReference type="EMBL" id="GL376592">
    <property type="status" value="NOT_ANNOTATED_CDS"/>
    <property type="molecule type" value="Genomic_DNA"/>
</dbReference>
<feature type="transmembrane region" description="Helical" evidence="7">
    <location>
        <begin position="192"/>
        <end position="212"/>
    </location>
</feature>
<keyword evidence="4 7" id="KW-0812">Transmembrane</keyword>
<dbReference type="Pfam" id="PF03092">
    <property type="entry name" value="BT1"/>
    <property type="match status" value="1"/>
</dbReference>
<dbReference type="EnsemblProtists" id="PYU1_T010774">
    <property type="protein sequence ID" value="PYU1_T010774"/>
    <property type="gene ID" value="PYU1_G010751"/>
</dbReference>
<protein>
    <recommendedName>
        <fullName evidence="10">Major facilitator superfamily associated domain-containing protein</fullName>
    </recommendedName>
</protein>
<feature type="transmembrane region" description="Helical" evidence="7">
    <location>
        <begin position="114"/>
        <end position="139"/>
    </location>
</feature>
<dbReference type="GO" id="GO:0016020">
    <property type="term" value="C:membrane"/>
    <property type="evidence" value="ECO:0007669"/>
    <property type="project" value="UniProtKB-SubCell"/>
</dbReference>
<organism evidence="8 9">
    <name type="scientific">Globisporangium ultimum (strain ATCC 200006 / CBS 805.95 / DAOM BR144)</name>
    <name type="common">Pythium ultimum</name>
    <dbReference type="NCBI Taxonomy" id="431595"/>
    <lineage>
        <taxon>Eukaryota</taxon>
        <taxon>Sar</taxon>
        <taxon>Stramenopiles</taxon>
        <taxon>Oomycota</taxon>
        <taxon>Peronosporomycetes</taxon>
        <taxon>Pythiales</taxon>
        <taxon>Pythiaceae</taxon>
        <taxon>Globisporangium</taxon>
    </lineage>
</organism>
<dbReference type="SUPFAM" id="SSF103473">
    <property type="entry name" value="MFS general substrate transporter"/>
    <property type="match status" value="1"/>
</dbReference>
<feature type="transmembrane region" description="Helical" evidence="7">
    <location>
        <begin position="291"/>
        <end position="310"/>
    </location>
</feature>
<reference evidence="9" key="1">
    <citation type="journal article" date="2010" name="Genome Biol.">
        <title>Genome sequence of the necrotrophic plant pathogen Pythium ultimum reveals original pathogenicity mechanisms and effector repertoire.</title>
        <authorList>
            <person name="Levesque C.A."/>
            <person name="Brouwer H."/>
            <person name="Cano L."/>
            <person name="Hamilton J.P."/>
            <person name="Holt C."/>
            <person name="Huitema E."/>
            <person name="Raffaele S."/>
            <person name="Robideau G.P."/>
            <person name="Thines M."/>
            <person name="Win J."/>
            <person name="Zerillo M.M."/>
            <person name="Beakes G.W."/>
            <person name="Boore J.L."/>
            <person name="Busam D."/>
            <person name="Dumas B."/>
            <person name="Ferriera S."/>
            <person name="Fuerstenberg S.I."/>
            <person name="Gachon C.M."/>
            <person name="Gaulin E."/>
            <person name="Govers F."/>
            <person name="Grenville-Briggs L."/>
            <person name="Horner N."/>
            <person name="Hostetler J."/>
            <person name="Jiang R.H."/>
            <person name="Johnson J."/>
            <person name="Krajaejun T."/>
            <person name="Lin H."/>
            <person name="Meijer H.J."/>
            <person name="Moore B."/>
            <person name="Morris P."/>
            <person name="Phuntmart V."/>
            <person name="Puiu D."/>
            <person name="Shetty J."/>
            <person name="Stajich J.E."/>
            <person name="Tripathy S."/>
            <person name="Wawra S."/>
            <person name="van West P."/>
            <person name="Whitty B.R."/>
            <person name="Coutinho P.M."/>
            <person name="Henrissat B."/>
            <person name="Martin F."/>
            <person name="Thomas P.D."/>
            <person name="Tyler B.M."/>
            <person name="De Vries R.P."/>
            <person name="Kamoun S."/>
            <person name="Yandell M."/>
            <person name="Tisserat N."/>
            <person name="Buell C.R."/>
        </authorList>
    </citation>
    <scope>NUCLEOTIDE SEQUENCE</scope>
    <source>
        <strain evidence="9">DAOM:BR144</strain>
    </source>
</reference>
<evidence type="ECO:0000313" key="9">
    <source>
        <dbReference type="Proteomes" id="UP000019132"/>
    </source>
</evidence>
<dbReference type="Proteomes" id="UP000019132">
    <property type="component" value="Unassembled WGS sequence"/>
</dbReference>
<feature type="transmembrane region" description="Helical" evidence="7">
    <location>
        <begin position="475"/>
        <end position="498"/>
    </location>
</feature>
<feature type="transmembrane region" description="Helical" evidence="7">
    <location>
        <begin position="43"/>
        <end position="62"/>
    </location>
</feature>
<keyword evidence="3" id="KW-0813">Transport</keyword>
<dbReference type="PANTHER" id="PTHR31585">
    <property type="entry name" value="FOLATE-BIOPTERIN TRANSPORTER 1, CHLOROPLASTIC"/>
    <property type="match status" value="1"/>
</dbReference>
<dbReference type="InParanoid" id="K3X0M5"/>
<evidence type="ECO:0000256" key="4">
    <source>
        <dbReference type="ARBA" id="ARBA00022692"/>
    </source>
</evidence>
<comment type="subcellular location">
    <subcellularLocation>
        <location evidence="1">Membrane</location>
        <topology evidence="1">Multi-pass membrane protein</topology>
    </subcellularLocation>
</comment>
<dbReference type="VEuPathDB" id="FungiDB:PYU1_G010751"/>
<feature type="transmembrane region" description="Helical" evidence="7">
    <location>
        <begin position="519"/>
        <end position="541"/>
    </location>
</feature>
<dbReference type="eggNOG" id="ENOG502SIXI">
    <property type="taxonomic scope" value="Eukaryota"/>
</dbReference>
<evidence type="ECO:0000313" key="8">
    <source>
        <dbReference type="EnsemblProtists" id="PYU1_T010774"/>
    </source>
</evidence>
<reference evidence="9" key="2">
    <citation type="submission" date="2010-04" db="EMBL/GenBank/DDBJ databases">
        <authorList>
            <person name="Buell R."/>
            <person name="Hamilton J."/>
            <person name="Hostetler J."/>
        </authorList>
    </citation>
    <scope>NUCLEOTIDE SEQUENCE [LARGE SCALE GENOMIC DNA]</scope>
    <source>
        <strain evidence="9">DAOM:BR144</strain>
    </source>
</reference>
<proteinExistence type="inferred from homology"/>
<keyword evidence="6 7" id="KW-0472">Membrane</keyword>
<evidence type="ECO:0000256" key="6">
    <source>
        <dbReference type="ARBA" id="ARBA00023136"/>
    </source>
</evidence>